<comment type="similarity">
    <text evidence="6 7">Belongs to the UbiX/PAD1 family.</text>
</comment>
<evidence type="ECO:0000256" key="6">
    <source>
        <dbReference type="ARBA" id="ARBA00060793"/>
    </source>
</evidence>
<comment type="caution">
    <text evidence="9">The sequence shown here is derived from an EMBL/GenBank/DDBJ whole genome shotgun (WGS) entry which is preliminary data.</text>
</comment>
<keyword evidence="2 7" id="KW-0285">Flavoprotein</keyword>
<dbReference type="GO" id="GO:0016829">
    <property type="term" value="F:lyase activity"/>
    <property type="evidence" value="ECO:0007669"/>
    <property type="project" value="UniProtKB-KW"/>
</dbReference>
<accession>A0A841I3G9</accession>
<evidence type="ECO:0000313" key="10">
    <source>
        <dbReference type="Proteomes" id="UP000569951"/>
    </source>
</evidence>
<reference evidence="9 10" key="1">
    <citation type="submission" date="2020-08" db="EMBL/GenBank/DDBJ databases">
        <title>Genomic Encyclopedia of Type Strains, Phase IV (KMG-IV): sequencing the most valuable type-strain genomes for metagenomic binning, comparative biology and taxonomic classification.</title>
        <authorList>
            <person name="Goeker M."/>
        </authorList>
    </citation>
    <scope>NUCLEOTIDE SEQUENCE [LARGE SCALE GENOMIC DNA]</scope>
    <source>
        <strain evidence="9 10">DSM 21458</strain>
    </source>
</reference>
<protein>
    <recommendedName>
        <fullName evidence="7">Flavin prenyltransferase UbiX</fullName>
        <ecNumber evidence="7">2.5.1.129</ecNumber>
    </recommendedName>
</protein>
<dbReference type="NCBIfam" id="TIGR00421">
    <property type="entry name" value="ubiX_pad"/>
    <property type="match status" value="1"/>
</dbReference>
<dbReference type="InterPro" id="IPR036551">
    <property type="entry name" value="Flavin_trans-like"/>
</dbReference>
<dbReference type="Gene3D" id="3.40.50.1950">
    <property type="entry name" value="Flavin prenyltransferase-like"/>
    <property type="match status" value="1"/>
</dbReference>
<dbReference type="HAMAP" id="MF_01984">
    <property type="entry name" value="ubiX_pad"/>
    <property type="match status" value="1"/>
</dbReference>
<dbReference type="Proteomes" id="UP000569951">
    <property type="component" value="Unassembled WGS sequence"/>
</dbReference>
<keyword evidence="3 7" id="KW-0288">FMN</keyword>
<gene>
    <name evidence="7" type="primary">ubiX</name>
    <name evidence="9" type="ORF">HNR42_002006</name>
</gene>
<organism evidence="9 10">
    <name type="scientific">Deinobacterium chartae</name>
    <dbReference type="NCBI Taxonomy" id="521158"/>
    <lineage>
        <taxon>Bacteria</taxon>
        <taxon>Thermotogati</taxon>
        <taxon>Deinococcota</taxon>
        <taxon>Deinococci</taxon>
        <taxon>Deinococcales</taxon>
        <taxon>Deinococcaceae</taxon>
        <taxon>Deinobacterium</taxon>
    </lineage>
</organism>
<keyword evidence="4 7" id="KW-0808">Transferase</keyword>
<dbReference type="Pfam" id="PF02441">
    <property type="entry name" value="Flavoprotein"/>
    <property type="match status" value="1"/>
</dbReference>
<evidence type="ECO:0000256" key="3">
    <source>
        <dbReference type="ARBA" id="ARBA00022643"/>
    </source>
</evidence>
<dbReference type="FunFam" id="3.40.50.1950:FF:000001">
    <property type="entry name" value="Flavin prenyltransferase UbiX"/>
    <property type="match status" value="1"/>
</dbReference>
<feature type="binding site" evidence="7">
    <location>
        <position position="35"/>
    </location>
    <ligand>
        <name>FMN</name>
        <dbReference type="ChEBI" id="CHEBI:58210"/>
    </ligand>
</feature>
<dbReference type="RefSeq" id="WP_183987105.1">
    <property type="nucleotide sequence ID" value="NZ_JACHHG010000006.1"/>
</dbReference>
<evidence type="ECO:0000256" key="4">
    <source>
        <dbReference type="ARBA" id="ARBA00022679"/>
    </source>
</evidence>
<name>A0A841I3G9_9DEIO</name>
<sequence length="186" mass="19900">MRLVVGITGGSGIPYAVDLLQTLRALEIETHLVISKGAARVYTTEGRGQLADLEALGSTLHSDADLGASIASGSFRTSGMIIVPCSSSTLAKVALGLGDTLITRAAHVTLKERRPLVLVPREAPYPRPMLENMLRAFDAGATVLPASPGFYHTPERVSDLLGFVTARVLDQFGIESGRMRRWEGSR</sequence>
<dbReference type="InterPro" id="IPR003382">
    <property type="entry name" value="Flavoprotein"/>
</dbReference>
<evidence type="ECO:0000256" key="5">
    <source>
        <dbReference type="ARBA" id="ARBA00050612"/>
    </source>
</evidence>
<keyword evidence="9" id="KW-0456">Lyase</keyword>
<evidence type="ECO:0000256" key="2">
    <source>
        <dbReference type="ARBA" id="ARBA00022630"/>
    </source>
</evidence>
<feature type="binding site" evidence="7">
    <location>
        <begin position="86"/>
        <end position="89"/>
    </location>
    <ligand>
        <name>FMN</name>
        <dbReference type="ChEBI" id="CHEBI:58210"/>
    </ligand>
</feature>
<dbReference type="AlphaFoldDB" id="A0A841I3G9"/>
<keyword evidence="10" id="KW-1185">Reference proteome</keyword>
<comment type="function">
    <text evidence="7">Flavin prenyltransferase that catalyzes the synthesis of the prenylated FMN cofactor (prenyl-FMN) for 4-hydroxy-3-polyprenylbenzoic acid decarboxylase UbiD. The prenyltransferase is metal-independent and links a dimethylallyl moiety from dimethylallyl monophosphate (DMAP) to the flavin N5 and C6 atoms of FMN.</text>
</comment>
<feature type="binding site" evidence="7">
    <location>
        <position position="121"/>
    </location>
    <ligand>
        <name>FMN</name>
        <dbReference type="ChEBI" id="CHEBI:58210"/>
    </ligand>
</feature>
<dbReference type="InterPro" id="IPR004507">
    <property type="entry name" value="UbiX-like"/>
</dbReference>
<dbReference type="GO" id="GO:0106141">
    <property type="term" value="F:flavin prenyltransferase activity"/>
    <property type="evidence" value="ECO:0007669"/>
    <property type="project" value="UniProtKB-EC"/>
</dbReference>
<feature type="domain" description="Flavoprotein" evidence="8">
    <location>
        <begin position="1"/>
        <end position="171"/>
    </location>
</feature>
<dbReference type="NCBIfam" id="NF004685">
    <property type="entry name" value="PRK06029.1"/>
    <property type="match status" value="1"/>
</dbReference>
<evidence type="ECO:0000256" key="7">
    <source>
        <dbReference type="HAMAP-Rule" id="MF_01984"/>
    </source>
</evidence>
<feature type="binding site" evidence="7">
    <location>
        <begin position="9"/>
        <end position="11"/>
    </location>
    <ligand>
        <name>FMN</name>
        <dbReference type="ChEBI" id="CHEBI:58210"/>
    </ligand>
</feature>
<proteinExistence type="inferred from homology"/>
<dbReference type="EMBL" id="JACHHG010000006">
    <property type="protein sequence ID" value="MBB6098572.1"/>
    <property type="molecule type" value="Genomic_DNA"/>
</dbReference>
<feature type="binding site" evidence="7">
    <location>
        <position position="167"/>
    </location>
    <ligand>
        <name>dimethylallyl phosphate</name>
        <dbReference type="ChEBI" id="CHEBI:88052"/>
    </ligand>
</feature>
<feature type="binding site" evidence="7">
    <location>
        <position position="151"/>
    </location>
    <ligand>
        <name>dimethylallyl phosphate</name>
        <dbReference type="ChEBI" id="CHEBI:88052"/>
    </ligand>
</feature>
<dbReference type="SUPFAM" id="SSF52507">
    <property type="entry name" value="Homo-oligomeric flavin-containing Cys decarboxylases, HFCD"/>
    <property type="match status" value="1"/>
</dbReference>
<evidence type="ECO:0000313" key="9">
    <source>
        <dbReference type="EMBL" id="MBB6098572.1"/>
    </source>
</evidence>
<comment type="catalytic activity">
    <reaction evidence="5 7">
        <text>dimethylallyl phosphate + FMNH2 = prenylated FMNH2 + phosphate</text>
        <dbReference type="Rhea" id="RHEA:37743"/>
        <dbReference type="ChEBI" id="CHEBI:43474"/>
        <dbReference type="ChEBI" id="CHEBI:57618"/>
        <dbReference type="ChEBI" id="CHEBI:87467"/>
        <dbReference type="ChEBI" id="CHEBI:88052"/>
        <dbReference type="EC" id="2.5.1.129"/>
    </reaction>
</comment>
<evidence type="ECO:0000256" key="1">
    <source>
        <dbReference type="ARBA" id="ARBA00022602"/>
    </source>
</evidence>
<dbReference type="EC" id="2.5.1.129" evidence="7"/>
<evidence type="ECO:0000259" key="8">
    <source>
        <dbReference type="Pfam" id="PF02441"/>
    </source>
</evidence>
<comment type="caution">
    <text evidence="7">Lacks conserved residue(s) required for the propagation of feature annotation.</text>
</comment>
<keyword evidence="1 7" id="KW-0637">Prenyltransferase</keyword>